<organism evidence="3 4">
    <name type="scientific">Auraticoccus monumenti</name>
    <dbReference type="NCBI Taxonomy" id="675864"/>
    <lineage>
        <taxon>Bacteria</taxon>
        <taxon>Bacillati</taxon>
        <taxon>Actinomycetota</taxon>
        <taxon>Actinomycetes</taxon>
        <taxon>Propionibacteriales</taxon>
        <taxon>Propionibacteriaceae</taxon>
        <taxon>Auraticoccus</taxon>
    </lineage>
</organism>
<accession>A0A1G6TSZ0</accession>
<feature type="domain" description="CAAX prenyl protease 2/Lysostaphin resistance protein A-like" evidence="2">
    <location>
        <begin position="114"/>
        <end position="199"/>
    </location>
</feature>
<gene>
    <name evidence="3" type="ORF">SAMN04489747_0685</name>
</gene>
<keyword evidence="1" id="KW-0812">Transmembrane</keyword>
<dbReference type="STRING" id="675864.SAMN04489747_0685"/>
<dbReference type="Proteomes" id="UP000198546">
    <property type="component" value="Chromosome i"/>
</dbReference>
<feature type="transmembrane region" description="Helical" evidence="1">
    <location>
        <begin position="67"/>
        <end position="93"/>
    </location>
</feature>
<feature type="transmembrane region" description="Helical" evidence="1">
    <location>
        <begin position="31"/>
        <end position="52"/>
    </location>
</feature>
<dbReference type="GO" id="GO:0004175">
    <property type="term" value="F:endopeptidase activity"/>
    <property type="evidence" value="ECO:0007669"/>
    <property type="project" value="UniProtKB-ARBA"/>
</dbReference>
<dbReference type="InterPro" id="IPR052710">
    <property type="entry name" value="CAAX_protease"/>
</dbReference>
<dbReference type="EMBL" id="LT629688">
    <property type="protein sequence ID" value="SDD31576.1"/>
    <property type="molecule type" value="Genomic_DNA"/>
</dbReference>
<keyword evidence="1" id="KW-1133">Transmembrane helix</keyword>
<proteinExistence type="predicted"/>
<feature type="transmembrane region" description="Helical" evidence="1">
    <location>
        <begin position="140"/>
        <end position="159"/>
    </location>
</feature>
<dbReference type="PANTHER" id="PTHR36435:SF1">
    <property type="entry name" value="CAAX AMINO TERMINAL PROTEASE FAMILY PROTEIN"/>
    <property type="match status" value="1"/>
</dbReference>
<evidence type="ECO:0000256" key="1">
    <source>
        <dbReference type="SAM" id="Phobius"/>
    </source>
</evidence>
<name>A0A1G6TSZ0_9ACTN</name>
<keyword evidence="4" id="KW-1185">Reference proteome</keyword>
<dbReference type="Pfam" id="PF02517">
    <property type="entry name" value="Rce1-like"/>
    <property type="match status" value="1"/>
</dbReference>
<evidence type="ECO:0000259" key="2">
    <source>
        <dbReference type="Pfam" id="PF02517"/>
    </source>
</evidence>
<dbReference type="InterPro" id="IPR003675">
    <property type="entry name" value="Rce1/LyrA-like_dom"/>
</dbReference>
<evidence type="ECO:0000313" key="3">
    <source>
        <dbReference type="EMBL" id="SDD31576.1"/>
    </source>
</evidence>
<protein>
    <recommendedName>
        <fullName evidence="2">CAAX prenyl protease 2/Lysostaphin resistance protein A-like domain-containing protein</fullName>
    </recommendedName>
</protein>
<reference evidence="3 4" key="1">
    <citation type="submission" date="2016-10" db="EMBL/GenBank/DDBJ databases">
        <authorList>
            <person name="de Groot N.N."/>
        </authorList>
    </citation>
    <scope>NUCLEOTIDE SEQUENCE [LARGE SCALE GENOMIC DNA]</scope>
    <source>
        <strain evidence="3 4">MON 2.2</strain>
    </source>
</reference>
<sequence length="212" mass="21598">MGLVVAAALIALLLAATSLIPQDQEILRGLALYAVSALGPLGGFAAAVALRVRDVRAFGLRRVSGRWLLVSVAIGIGVIVLNLLVTAAVVTLFPPPENIQAGYQAAATGGALSFLGALVLGAVLVPIGEELFFRGVLTNGLARYGPWVAVLVSSTVFAVAHGINYVLPVAFVVGVIGALLLRRTGSLWPGVVVHAVNNLSSVIIPAVLAGAV</sequence>
<keyword evidence="1" id="KW-0472">Membrane</keyword>
<feature type="transmembrane region" description="Helical" evidence="1">
    <location>
        <begin position="105"/>
        <end position="128"/>
    </location>
</feature>
<dbReference type="AlphaFoldDB" id="A0A1G6TSZ0"/>
<evidence type="ECO:0000313" key="4">
    <source>
        <dbReference type="Proteomes" id="UP000198546"/>
    </source>
</evidence>
<feature type="transmembrane region" description="Helical" evidence="1">
    <location>
        <begin position="165"/>
        <end position="181"/>
    </location>
</feature>
<dbReference type="GO" id="GO:0080120">
    <property type="term" value="P:CAAX-box protein maturation"/>
    <property type="evidence" value="ECO:0007669"/>
    <property type="project" value="UniProtKB-ARBA"/>
</dbReference>
<dbReference type="PANTHER" id="PTHR36435">
    <property type="entry name" value="SLR1288 PROTEIN"/>
    <property type="match status" value="1"/>
</dbReference>